<dbReference type="Proteomes" id="UP000887013">
    <property type="component" value="Unassembled WGS sequence"/>
</dbReference>
<dbReference type="AlphaFoldDB" id="A0A8X6T930"/>
<keyword evidence="2" id="KW-1185">Reference proteome</keyword>
<protein>
    <submittedName>
        <fullName evidence="1">Uncharacterized protein</fullName>
    </submittedName>
</protein>
<evidence type="ECO:0000313" key="1">
    <source>
        <dbReference type="EMBL" id="GFS88891.1"/>
    </source>
</evidence>
<accession>A0A8X6T930</accession>
<organism evidence="1 2">
    <name type="scientific">Nephila pilipes</name>
    <name type="common">Giant wood spider</name>
    <name type="synonym">Nephila maculata</name>
    <dbReference type="NCBI Taxonomy" id="299642"/>
    <lineage>
        <taxon>Eukaryota</taxon>
        <taxon>Metazoa</taxon>
        <taxon>Ecdysozoa</taxon>
        <taxon>Arthropoda</taxon>
        <taxon>Chelicerata</taxon>
        <taxon>Arachnida</taxon>
        <taxon>Araneae</taxon>
        <taxon>Araneomorphae</taxon>
        <taxon>Entelegynae</taxon>
        <taxon>Araneoidea</taxon>
        <taxon>Nephilidae</taxon>
        <taxon>Nephila</taxon>
    </lineage>
</organism>
<evidence type="ECO:0000313" key="2">
    <source>
        <dbReference type="Proteomes" id="UP000887013"/>
    </source>
</evidence>
<comment type="caution">
    <text evidence="1">The sequence shown here is derived from an EMBL/GenBank/DDBJ whole genome shotgun (WGS) entry which is preliminary data.</text>
</comment>
<reference evidence="1" key="1">
    <citation type="submission" date="2020-08" db="EMBL/GenBank/DDBJ databases">
        <title>Multicomponent nature underlies the extraordinary mechanical properties of spider dragline silk.</title>
        <authorList>
            <person name="Kono N."/>
            <person name="Nakamura H."/>
            <person name="Mori M."/>
            <person name="Yoshida Y."/>
            <person name="Ohtoshi R."/>
            <person name="Malay A.D."/>
            <person name="Moran D.A.P."/>
            <person name="Tomita M."/>
            <person name="Numata K."/>
            <person name="Arakawa K."/>
        </authorList>
    </citation>
    <scope>NUCLEOTIDE SEQUENCE</scope>
</reference>
<proteinExistence type="predicted"/>
<gene>
    <name evidence="1" type="ORF">NPIL_634571</name>
</gene>
<dbReference type="EMBL" id="BMAW01004442">
    <property type="protein sequence ID" value="GFS88891.1"/>
    <property type="molecule type" value="Genomic_DNA"/>
</dbReference>
<sequence length="88" mass="9571">MEAHCCASHRKHCEKKFSGHNGTDFSPNCCGRNGCYSLHLFASGDYGGALSHECFNRTGQEMRNAYALWASKLAAASGKDKRISSLSP</sequence>
<name>A0A8X6T930_NEPPI</name>